<dbReference type="GO" id="GO:0000139">
    <property type="term" value="C:Golgi membrane"/>
    <property type="evidence" value="ECO:0007669"/>
    <property type="project" value="UniProtKB-SubCell"/>
</dbReference>
<dbReference type="InterPro" id="IPR056457">
    <property type="entry name" value="DOP1_C"/>
</dbReference>
<dbReference type="Pfam" id="PF24598">
    <property type="entry name" value="DOP1_C"/>
    <property type="match status" value="1"/>
</dbReference>
<feature type="compositionally biased region" description="Low complexity" evidence="7">
    <location>
        <begin position="1"/>
        <end position="23"/>
    </location>
</feature>
<evidence type="ECO:0000256" key="5">
    <source>
        <dbReference type="ARBA" id="ARBA00023136"/>
    </source>
</evidence>
<proteinExistence type="inferred from homology"/>
<reference evidence="11 12" key="1">
    <citation type="submission" date="2017-01" db="EMBL/GenBank/DDBJ databases">
        <title>Draft genome sequence of Diplodia seriata F98.1, a fungal species involved in grapevine trunk diseases.</title>
        <authorList>
            <person name="Robert-Siegwald G."/>
            <person name="Vallet J."/>
            <person name="Abou-Mansour E."/>
            <person name="Xu J."/>
            <person name="Rey P."/>
            <person name="Bertsch C."/>
            <person name="Rego C."/>
            <person name="Larignon P."/>
            <person name="Fontaine F."/>
            <person name="Lebrun M.-H."/>
        </authorList>
    </citation>
    <scope>NUCLEOTIDE SEQUENCE [LARGE SCALE GENOMIC DNA]</scope>
    <source>
        <strain evidence="11 12">F98.1</strain>
    </source>
</reference>
<dbReference type="GO" id="GO:0015031">
    <property type="term" value="P:protein transport"/>
    <property type="evidence" value="ECO:0007669"/>
    <property type="project" value="UniProtKB-KW"/>
</dbReference>
<organism evidence="11 12">
    <name type="scientific">Diplodia seriata</name>
    <dbReference type="NCBI Taxonomy" id="420778"/>
    <lineage>
        <taxon>Eukaryota</taxon>
        <taxon>Fungi</taxon>
        <taxon>Dikarya</taxon>
        <taxon>Ascomycota</taxon>
        <taxon>Pezizomycotina</taxon>
        <taxon>Dothideomycetes</taxon>
        <taxon>Dothideomycetes incertae sedis</taxon>
        <taxon>Botryosphaeriales</taxon>
        <taxon>Botryosphaeriaceae</taxon>
        <taxon>Diplodia</taxon>
    </lineage>
</organism>
<keyword evidence="5" id="KW-0472">Membrane</keyword>
<keyword evidence="2" id="KW-0813">Transport</keyword>
<evidence type="ECO:0000256" key="2">
    <source>
        <dbReference type="ARBA" id="ARBA00022448"/>
    </source>
</evidence>
<feature type="domain" description="DOP1 N-terminal" evidence="8">
    <location>
        <begin position="39"/>
        <end position="366"/>
    </location>
</feature>
<dbReference type="PANTHER" id="PTHR14042">
    <property type="entry name" value="DOPEY-RELATED"/>
    <property type="match status" value="1"/>
</dbReference>
<evidence type="ECO:0000259" key="9">
    <source>
        <dbReference type="Pfam" id="PF24597"/>
    </source>
</evidence>
<feature type="compositionally biased region" description="Polar residues" evidence="7">
    <location>
        <begin position="1826"/>
        <end position="1835"/>
    </location>
</feature>
<dbReference type="SUPFAM" id="SSF48371">
    <property type="entry name" value="ARM repeat"/>
    <property type="match status" value="2"/>
</dbReference>
<evidence type="ECO:0000313" key="12">
    <source>
        <dbReference type="Proteomes" id="UP000190776"/>
    </source>
</evidence>
<comment type="caution">
    <text evidence="11">The sequence shown here is derived from an EMBL/GenBank/DDBJ whole genome shotgun (WGS) entry which is preliminary data.</text>
</comment>
<evidence type="ECO:0000256" key="4">
    <source>
        <dbReference type="ARBA" id="ARBA00023034"/>
    </source>
</evidence>
<keyword evidence="3" id="KW-0653">Protein transport</keyword>
<keyword evidence="4" id="KW-0333">Golgi apparatus</keyword>
<dbReference type="GO" id="GO:0005802">
    <property type="term" value="C:trans-Golgi network"/>
    <property type="evidence" value="ECO:0007669"/>
    <property type="project" value="TreeGrafter"/>
</dbReference>
<feature type="domain" description="DOP1-like C-terminal" evidence="10">
    <location>
        <begin position="1354"/>
        <end position="1774"/>
    </location>
</feature>
<dbReference type="GO" id="GO:0006895">
    <property type="term" value="P:Golgi to endosome transport"/>
    <property type="evidence" value="ECO:0007669"/>
    <property type="project" value="InterPro"/>
</dbReference>
<evidence type="ECO:0000259" key="10">
    <source>
        <dbReference type="Pfam" id="PF24598"/>
    </source>
</evidence>
<dbReference type="Pfam" id="PF24597">
    <property type="entry name" value="TPR_DOP1_M"/>
    <property type="match status" value="1"/>
</dbReference>
<dbReference type="GO" id="GO:0005768">
    <property type="term" value="C:endosome"/>
    <property type="evidence" value="ECO:0007669"/>
    <property type="project" value="TreeGrafter"/>
</dbReference>
<gene>
    <name evidence="11" type="ORF">BK809_0002300</name>
</gene>
<accession>A0A1S8BFI9</accession>
<dbReference type="Proteomes" id="UP000190776">
    <property type="component" value="Unassembled WGS sequence"/>
</dbReference>
<dbReference type="STRING" id="420778.A0A1S8BFI9"/>
<dbReference type="Pfam" id="PF04118">
    <property type="entry name" value="Dopey_N"/>
    <property type="match status" value="1"/>
</dbReference>
<dbReference type="PANTHER" id="PTHR14042:SF24">
    <property type="entry name" value="PROTEIN DOPEY-1 HOMOLOG"/>
    <property type="match status" value="1"/>
</dbReference>
<evidence type="ECO:0000259" key="8">
    <source>
        <dbReference type="Pfam" id="PF04118"/>
    </source>
</evidence>
<comment type="similarity">
    <text evidence="6">Belongs to the DOP1 family.</text>
</comment>
<feature type="compositionally biased region" description="Low complexity" evidence="7">
    <location>
        <begin position="1794"/>
        <end position="1825"/>
    </location>
</feature>
<dbReference type="InterPro" id="IPR007249">
    <property type="entry name" value="DOP1_N"/>
</dbReference>
<sequence length="1917" mass="211378">MSLDPQSQARAASPSSSGRQSPAVRSPRRPLEDAPLKKDKAFRRYESNVERALALFDTPQQEWADYISFLGRLLKAIQTHPQDVPHVPHSATIATRLAQCLNPSLPSGVHQKALEVYAYIFSILKNSALSRNLHVYFPGLASVLSFASLSVRPAFLSLIETYVLAVDAQALRPALKSIILCLLPGLEDETAEDFERILHIVDKLRFTISGDEARKNDGAGDAQDSYFWQCFFLATITNAPRRQGALAYLVRRLPQFGTKQRRNSVVTTEDDDVPAEALSMAAEAAIAPEPGLLIRCFAAGLGDSQLLVQRGYLDLLVNSLPLHSEVLQVRIDGKDLERLVSAAAGVVTRRDMSLNRRLWSWFLGPDPGTDGDGADGQADPTSPVDDVNTHHAVYFQRYGLKPLTNGIMSMINTRDQSPAAHAKPFRVCLSLMDRWEVGGLLVPSVFLPLLESARNYGESTSKENFEEVLRSASIFFDGVESGLIWGKLFELLDEAMPENIKDRGEVLQKLKLAKFIITRFNIREEEMLLHHIPLVACATLLMLNHTPPSVNNQNATENSILTTKLEIVDILVQSISDRALVDKGSEDKATPSVELVRAFYNEQQGNLETKGAPCSFVQLRDSLLRETVTFFIHSLRASTSDIMKETSTKLLSNILSRVSDATVVSSKDLLAAFEDAIRVEKSHGGSEHCIPFSSIIAVTTIMTAFQPSNVSPAFFPPERMPDLVNSLVVSIWYYLSPFRPKYHVEAVRCLWQLQAMTASDHLVEAAVTSLMTQATRNTTKSGSADAADAGRRLAVLWTHTIHEQNQQAQKPSRLSRRTSGLPVLSGLNGLVGGYQSVLTRPLFLLLDALAEEGTELFFYVRTWLQDLPSLNRVFDIIMSHLQSLHCIKYQSTDQLEASASRPPVLIDDSKECLYHMQQLLNIFRWSSDHTWVVLSKDYVPVMDPSANEEQELMLQNLLVRICMRALSVSGSAKSTGSEPHIEALYRTTISTIRAILLNPYSLPLKDLELESFLMARLQSASPSLQSLLLEATLAALQLRLRAVVPVSPVEQRMSRERTGSIRESVDKAVEEEIPVIAPPPQLVECLRNGFSSPSSRLVLDDWVKFLIEVLPLFADTIFQNLLPLVECLCKQIQLTFGQLKSTFSQSVHPGSISPESTLIALMNGLEQILANAHQRLVLQEMKVTTVKTPEQPQGFFGNMVSGVFANEANQTRAVTANSRLTVLLCFQDTVRICFGIWSWGGYGHSKHDHTSLASFGYTSLRMRNRARRILEHLFTAETLECLETLAVVWCRSPRASQEANAVMSLLNVLNGSSPKHTTPAIFNAVYSRTNPHALDPHRMSTLTSDLADTDLVAFLVDYTKSLEDDAMDEIWPDCLTFLRDVLANPMPHRQILPALLEFTATLAEKVDNTNFGEQRRMRRDLGDLFMRLLTATFTTRPMGYFQDTSSMSIDKIPEENGSTATRSSDIVTVLVSILPKLPLILVDNDRIANAATSISTNVIGPAFRAKAFPETVSPLLLDLIYELTRTSSLPAATKAWKRDIEAAFNDTKFFATETKLALEKWLPVLRMWSQNDKDRMPELLSRLSAPTTAGIMFGVGATSARLEADRKTQLNLRRMTILVLANPEDTYTINLGGILEKLTELLTATPASSPSSATRADIFLLLRALVLRISPVHLAPVWPVITAELTHAIASVLPDDGNSERYNNLSVLQACKLLDTLVTTAHDDFQLHEWLFLTDTIDAVYRPALDWRPVALVDEVAEALQERLANNAAATAASAAADEPASASSVVAADDGDAAASSLNSPATTTTRTTAAATTSTSTTNRATTDQGNSSNNNSDENKRRSLLQPVVRAAQDAGVLGDSADAKAMAKTDFVARVVGPFLGQLSILAFEETYRMGWPDLEEVAAEVAADVFDEGGVV</sequence>
<dbReference type="EMBL" id="MSZU01000081">
    <property type="protein sequence ID" value="OMP86088.1"/>
    <property type="molecule type" value="Genomic_DNA"/>
</dbReference>
<dbReference type="InterPro" id="IPR016024">
    <property type="entry name" value="ARM-type_fold"/>
</dbReference>
<feature type="region of interest" description="Disordered" evidence="7">
    <location>
        <begin position="1794"/>
        <end position="1841"/>
    </location>
</feature>
<dbReference type="GO" id="GO:0005829">
    <property type="term" value="C:cytosol"/>
    <property type="evidence" value="ECO:0007669"/>
    <property type="project" value="GOC"/>
</dbReference>
<evidence type="ECO:0000256" key="1">
    <source>
        <dbReference type="ARBA" id="ARBA00004395"/>
    </source>
</evidence>
<name>A0A1S8BFI9_9PEZI</name>
<evidence type="ECO:0000256" key="3">
    <source>
        <dbReference type="ARBA" id="ARBA00022927"/>
    </source>
</evidence>
<dbReference type="OrthoDB" id="297643at2759"/>
<dbReference type="InterPro" id="IPR056458">
    <property type="entry name" value="TPR_DOP1_M"/>
</dbReference>
<evidence type="ECO:0000313" key="11">
    <source>
        <dbReference type="EMBL" id="OMP86088.1"/>
    </source>
</evidence>
<feature type="domain" description="DOP1-like middle TPR" evidence="9">
    <location>
        <begin position="394"/>
        <end position="588"/>
    </location>
</feature>
<comment type="subcellular location">
    <subcellularLocation>
        <location evidence="1">Golgi apparatus membrane</location>
        <topology evidence="1">Peripheral membrane protein</topology>
    </subcellularLocation>
</comment>
<protein>
    <submittedName>
        <fullName evidence="11">Protein dopey</fullName>
    </submittedName>
</protein>
<evidence type="ECO:0000256" key="7">
    <source>
        <dbReference type="SAM" id="MobiDB-lite"/>
    </source>
</evidence>
<evidence type="ECO:0000256" key="6">
    <source>
        <dbReference type="ARBA" id="ARBA00046326"/>
    </source>
</evidence>
<feature type="region of interest" description="Disordered" evidence="7">
    <location>
        <begin position="1"/>
        <end position="37"/>
    </location>
</feature>
<dbReference type="InterPro" id="IPR040314">
    <property type="entry name" value="DOP1"/>
</dbReference>